<proteinExistence type="predicted"/>
<organism evidence="2 3">
    <name type="scientific">Abeliophyllum distichum</name>
    <dbReference type="NCBI Taxonomy" id="126358"/>
    <lineage>
        <taxon>Eukaryota</taxon>
        <taxon>Viridiplantae</taxon>
        <taxon>Streptophyta</taxon>
        <taxon>Embryophyta</taxon>
        <taxon>Tracheophyta</taxon>
        <taxon>Spermatophyta</taxon>
        <taxon>Magnoliopsida</taxon>
        <taxon>eudicotyledons</taxon>
        <taxon>Gunneridae</taxon>
        <taxon>Pentapetalae</taxon>
        <taxon>asterids</taxon>
        <taxon>lamiids</taxon>
        <taxon>Lamiales</taxon>
        <taxon>Oleaceae</taxon>
        <taxon>Forsythieae</taxon>
        <taxon>Abeliophyllum</taxon>
    </lineage>
</organism>
<feature type="region of interest" description="Disordered" evidence="1">
    <location>
        <begin position="1"/>
        <end position="20"/>
    </location>
</feature>
<dbReference type="EMBL" id="JBFOLK010000872">
    <property type="protein sequence ID" value="KAL2453093.1"/>
    <property type="molecule type" value="Genomic_DNA"/>
</dbReference>
<comment type="caution">
    <text evidence="2">The sequence shown here is derived from an EMBL/GenBank/DDBJ whole genome shotgun (WGS) entry which is preliminary data.</text>
</comment>
<sequence length="104" mass="11050">MPIETSNYLPKVGKSTGDRPVVERSVEEVTTALGAKPSSATIWVLFFGVGLEFDGVRLGMGATRVTEDGMRMVKSGFGGFGVGSTIRNIVLVSCFLVFSLESIS</sequence>
<gene>
    <name evidence="2" type="ORF">Adt_49407</name>
</gene>
<evidence type="ECO:0000256" key="1">
    <source>
        <dbReference type="SAM" id="MobiDB-lite"/>
    </source>
</evidence>
<reference evidence="3" key="1">
    <citation type="submission" date="2024-07" db="EMBL/GenBank/DDBJ databases">
        <title>Two chromosome-level genome assemblies of Korean endemic species Abeliophyllum distichum and Forsythia ovata (Oleaceae).</title>
        <authorList>
            <person name="Jang H."/>
        </authorList>
    </citation>
    <scope>NUCLEOTIDE SEQUENCE [LARGE SCALE GENOMIC DNA]</scope>
</reference>
<protein>
    <submittedName>
        <fullName evidence="2">Uncharacterized protein</fullName>
    </submittedName>
</protein>
<accession>A0ABD1NNA6</accession>
<evidence type="ECO:0000313" key="3">
    <source>
        <dbReference type="Proteomes" id="UP001604336"/>
    </source>
</evidence>
<dbReference type="Proteomes" id="UP001604336">
    <property type="component" value="Unassembled WGS sequence"/>
</dbReference>
<name>A0ABD1NNA6_9LAMI</name>
<dbReference type="AlphaFoldDB" id="A0ABD1NNA6"/>
<keyword evidence="3" id="KW-1185">Reference proteome</keyword>
<evidence type="ECO:0000313" key="2">
    <source>
        <dbReference type="EMBL" id="KAL2453093.1"/>
    </source>
</evidence>